<dbReference type="Proteomes" id="UP000291343">
    <property type="component" value="Unassembled WGS sequence"/>
</dbReference>
<feature type="non-terminal residue" evidence="3">
    <location>
        <position position="202"/>
    </location>
</feature>
<evidence type="ECO:0000313" key="3">
    <source>
        <dbReference type="EMBL" id="RZF40681.1"/>
    </source>
</evidence>
<sequence>VEREVNQNDKLYQTMPTSLNSSRSLTEDSSENSTSHTVEENGKADNDRNGNVEDISPNDEVFHDTYSQTFENSLEESSIERSIDRSFSVPESFDLSSDEEETVDKQSTEENAVVRRRTGSTSIKRRSGQKRIRNAKLKRRCSINGHFYNRETSFFTPPFGSQMSVWVTSLVSTQEVINLMLDKYKVDSKPNNFALFVVRDNG</sequence>
<proteinExistence type="predicted"/>
<evidence type="ECO:0000256" key="1">
    <source>
        <dbReference type="SAM" id="MobiDB-lite"/>
    </source>
</evidence>
<reference evidence="3 4" key="1">
    <citation type="journal article" date="2017" name="Gigascience">
        <title>Genome sequence of the small brown planthopper, Laodelphax striatellus.</title>
        <authorList>
            <person name="Zhu J."/>
            <person name="Jiang F."/>
            <person name="Wang X."/>
            <person name="Yang P."/>
            <person name="Bao Y."/>
            <person name="Zhao W."/>
            <person name="Wang W."/>
            <person name="Lu H."/>
            <person name="Wang Q."/>
            <person name="Cui N."/>
            <person name="Li J."/>
            <person name="Chen X."/>
            <person name="Luo L."/>
            <person name="Yu J."/>
            <person name="Kang L."/>
            <person name="Cui F."/>
        </authorList>
    </citation>
    <scope>NUCLEOTIDE SEQUENCE [LARGE SCALE GENOMIC DNA]</scope>
    <source>
        <strain evidence="3">Lst14</strain>
    </source>
</reference>
<dbReference type="PANTHER" id="PTHR22738:SF15">
    <property type="entry name" value="LD40758P"/>
    <property type="match status" value="1"/>
</dbReference>
<dbReference type="PROSITE" id="PS50200">
    <property type="entry name" value="RA"/>
    <property type="match status" value="1"/>
</dbReference>
<gene>
    <name evidence="3" type="ORF">LSTR_LSTR016140</name>
</gene>
<dbReference type="OrthoDB" id="9976881at2759"/>
<name>A0A482X5W4_LAOST</name>
<feature type="region of interest" description="Disordered" evidence="1">
    <location>
        <begin position="90"/>
        <end position="131"/>
    </location>
</feature>
<organism evidence="3 4">
    <name type="scientific">Laodelphax striatellus</name>
    <name type="common">Small brown planthopper</name>
    <name type="synonym">Delphax striatella</name>
    <dbReference type="NCBI Taxonomy" id="195883"/>
    <lineage>
        <taxon>Eukaryota</taxon>
        <taxon>Metazoa</taxon>
        <taxon>Ecdysozoa</taxon>
        <taxon>Arthropoda</taxon>
        <taxon>Hexapoda</taxon>
        <taxon>Insecta</taxon>
        <taxon>Pterygota</taxon>
        <taxon>Neoptera</taxon>
        <taxon>Paraneoptera</taxon>
        <taxon>Hemiptera</taxon>
        <taxon>Auchenorrhyncha</taxon>
        <taxon>Fulgoroidea</taxon>
        <taxon>Delphacidae</taxon>
        <taxon>Criomorphinae</taxon>
        <taxon>Laodelphax</taxon>
    </lineage>
</organism>
<comment type="caution">
    <text evidence="3">The sequence shown here is derived from an EMBL/GenBank/DDBJ whole genome shotgun (WGS) entry which is preliminary data.</text>
</comment>
<feature type="compositionally biased region" description="Basic and acidic residues" evidence="1">
    <location>
        <begin position="37"/>
        <end position="51"/>
    </location>
</feature>
<evidence type="ECO:0000313" key="4">
    <source>
        <dbReference type="Proteomes" id="UP000291343"/>
    </source>
</evidence>
<dbReference type="Gene3D" id="3.10.20.90">
    <property type="entry name" value="Phosphatidylinositol 3-kinase Catalytic Subunit, Chain A, domain 1"/>
    <property type="match status" value="1"/>
</dbReference>
<dbReference type="InterPro" id="IPR000159">
    <property type="entry name" value="RA_dom"/>
</dbReference>
<dbReference type="STRING" id="195883.A0A482X5W4"/>
<keyword evidence="4" id="KW-1185">Reference proteome</keyword>
<dbReference type="Pfam" id="PF00788">
    <property type="entry name" value="RA"/>
    <property type="match status" value="1"/>
</dbReference>
<feature type="compositionally biased region" description="Basic residues" evidence="1">
    <location>
        <begin position="114"/>
        <end position="131"/>
    </location>
</feature>
<dbReference type="PANTHER" id="PTHR22738">
    <property type="entry name" value="RASSF"/>
    <property type="match status" value="1"/>
</dbReference>
<dbReference type="EMBL" id="QKKF02017960">
    <property type="protein sequence ID" value="RZF40681.1"/>
    <property type="molecule type" value="Genomic_DNA"/>
</dbReference>
<dbReference type="InParanoid" id="A0A482X5W4"/>
<protein>
    <recommendedName>
        <fullName evidence="2">Ras-associating domain-containing protein</fullName>
    </recommendedName>
</protein>
<dbReference type="AlphaFoldDB" id="A0A482X5W4"/>
<feature type="region of interest" description="Disordered" evidence="1">
    <location>
        <begin position="1"/>
        <end position="60"/>
    </location>
</feature>
<dbReference type="GO" id="GO:0007165">
    <property type="term" value="P:signal transduction"/>
    <property type="evidence" value="ECO:0007669"/>
    <property type="project" value="InterPro"/>
</dbReference>
<feature type="domain" description="Ras-associating" evidence="2">
    <location>
        <begin position="144"/>
        <end position="202"/>
    </location>
</feature>
<accession>A0A482X5W4</accession>
<dbReference type="InterPro" id="IPR033614">
    <property type="entry name" value="RASSF1-6"/>
</dbReference>
<feature type="non-terminal residue" evidence="3">
    <location>
        <position position="1"/>
    </location>
</feature>
<evidence type="ECO:0000259" key="2">
    <source>
        <dbReference type="PROSITE" id="PS50200"/>
    </source>
</evidence>
<feature type="compositionally biased region" description="Polar residues" evidence="1">
    <location>
        <begin position="8"/>
        <end position="24"/>
    </location>
</feature>